<name>A0ABD3M7K2_9STRA</name>
<dbReference type="EMBL" id="JALLBG020000227">
    <property type="protein sequence ID" value="KAL3758654.1"/>
    <property type="molecule type" value="Genomic_DNA"/>
</dbReference>
<comment type="caution">
    <text evidence="2">The sequence shown here is derived from an EMBL/GenBank/DDBJ whole genome shotgun (WGS) entry which is preliminary data.</text>
</comment>
<keyword evidence="3" id="KW-1185">Reference proteome</keyword>
<feature type="compositionally biased region" description="Low complexity" evidence="1">
    <location>
        <begin position="23"/>
        <end position="55"/>
    </location>
</feature>
<organism evidence="2 3">
    <name type="scientific">Discostella pseudostelligera</name>
    <dbReference type="NCBI Taxonomy" id="259834"/>
    <lineage>
        <taxon>Eukaryota</taxon>
        <taxon>Sar</taxon>
        <taxon>Stramenopiles</taxon>
        <taxon>Ochrophyta</taxon>
        <taxon>Bacillariophyta</taxon>
        <taxon>Coscinodiscophyceae</taxon>
        <taxon>Thalassiosirophycidae</taxon>
        <taxon>Stephanodiscales</taxon>
        <taxon>Stephanodiscaceae</taxon>
        <taxon>Discostella</taxon>
    </lineage>
</organism>
<evidence type="ECO:0000313" key="3">
    <source>
        <dbReference type="Proteomes" id="UP001530293"/>
    </source>
</evidence>
<evidence type="ECO:0000256" key="1">
    <source>
        <dbReference type="SAM" id="MobiDB-lite"/>
    </source>
</evidence>
<dbReference type="AlphaFoldDB" id="A0ABD3M7K2"/>
<feature type="region of interest" description="Disordered" evidence="1">
    <location>
        <begin position="1"/>
        <end position="55"/>
    </location>
</feature>
<protein>
    <submittedName>
        <fullName evidence="2">Uncharacterized protein</fullName>
    </submittedName>
</protein>
<feature type="region of interest" description="Disordered" evidence="1">
    <location>
        <begin position="354"/>
        <end position="380"/>
    </location>
</feature>
<feature type="compositionally biased region" description="Low complexity" evidence="1">
    <location>
        <begin position="1"/>
        <end position="14"/>
    </location>
</feature>
<dbReference type="Proteomes" id="UP001530293">
    <property type="component" value="Unassembled WGS sequence"/>
</dbReference>
<accession>A0ABD3M7K2</accession>
<feature type="compositionally biased region" description="Gly residues" evidence="1">
    <location>
        <begin position="360"/>
        <end position="371"/>
    </location>
</feature>
<evidence type="ECO:0000313" key="2">
    <source>
        <dbReference type="EMBL" id="KAL3758654.1"/>
    </source>
</evidence>
<proteinExistence type="predicted"/>
<sequence length="380" mass="39352">MATATNANSSKSNNPYDEDDKPTTTTTVAPSAAATDAPATAQHSTTTTDATTSNNNYNDYQQSSLTSCPPLFQLQIYGLCCPFLISEEEHDARIGVINLHNYPIIWYRKKLIRDVAVAHDVLKTIDGMIGQLFGNGGNNGGGGGGGGGGSGKSGDKCANTSAVASAVDATSIPMSSIGVPSTITIVDTDTHGPVIQIRSLDGFGDDDPNNNHNNAKTTAAVKEYMTNGTPWWNDDSLCNKAPDRIIPLYMVDKVASSGWNFSADGSKGGVRLYAAPTSEGGIGGFINTAAIGGGFGNELLRFDTLGGGGETVNDSLSTAAVTAEPNKYADKVIVQLKSLIDWNRRRMASDIQSGRMGVAPKGGGGGSGGNTVSGYIATKP</sequence>
<reference evidence="2 3" key="1">
    <citation type="submission" date="2024-10" db="EMBL/GenBank/DDBJ databases">
        <title>Updated reference genomes for cyclostephanoid diatoms.</title>
        <authorList>
            <person name="Roberts W.R."/>
            <person name="Alverson A.J."/>
        </authorList>
    </citation>
    <scope>NUCLEOTIDE SEQUENCE [LARGE SCALE GENOMIC DNA]</scope>
    <source>
        <strain evidence="2 3">AJA232-27</strain>
    </source>
</reference>
<gene>
    <name evidence="2" type="ORF">ACHAWU_005240</name>
</gene>